<name>A0ABQ1LCM5_9BACT</name>
<dbReference type="RefSeq" id="WP_188460187.1">
    <property type="nucleotide sequence ID" value="NZ_BAABHU010000001.1"/>
</dbReference>
<dbReference type="EMBL" id="BMEC01000001">
    <property type="protein sequence ID" value="GGC22449.1"/>
    <property type="molecule type" value="Genomic_DNA"/>
</dbReference>
<protein>
    <submittedName>
        <fullName evidence="1">Uncharacterized protein</fullName>
    </submittedName>
</protein>
<evidence type="ECO:0000313" key="1">
    <source>
        <dbReference type="EMBL" id="GGC22449.1"/>
    </source>
</evidence>
<dbReference type="Proteomes" id="UP000636010">
    <property type="component" value="Unassembled WGS sequence"/>
</dbReference>
<accession>A0ABQ1LCM5</accession>
<reference evidence="2" key="1">
    <citation type="journal article" date="2019" name="Int. J. Syst. Evol. Microbiol.">
        <title>The Global Catalogue of Microorganisms (GCM) 10K type strain sequencing project: providing services to taxonomists for standard genome sequencing and annotation.</title>
        <authorList>
            <consortium name="The Broad Institute Genomics Platform"/>
            <consortium name="The Broad Institute Genome Sequencing Center for Infectious Disease"/>
            <person name="Wu L."/>
            <person name="Ma J."/>
        </authorList>
    </citation>
    <scope>NUCLEOTIDE SEQUENCE [LARGE SCALE GENOMIC DNA]</scope>
    <source>
        <strain evidence="2">CGMCC 1.10832</strain>
    </source>
</reference>
<organism evidence="1 2">
    <name type="scientific">Marivirga lumbricoides</name>
    <dbReference type="NCBI Taxonomy" id="1046115"/>
    <lineage>
        <taxon>Bacteria</taxon>
        <taxon>Pseudomonadati</taxon>
        <taxon>Bacteroidota</taxon>
        <taxon>Cytophagia</taxon>
        <taxon>Cytophagales</taxon>
        <taxon>Marivirgaceae</taxon>
        <taxon>Marivirga</taxon>
    </lineage>
</organism>
<proteinExistence type="predicted"/>
<keyword evidence="2" id="KW-1185">Reference proteome</keyword>
<comment type="caution">
    <text evidence="1">The sequence shown here is derived from an EMBL/GenBank/DDBJ whole genome shotgun (WGS) entry which is preliminary data.</text>
</comment>
<sequence>MAGILTRIKIKHVQGADIAYFYEKEILDQIGLIPTDFDTNETFFNVGDEFEFGERRYRVVNIYSKFFNQIHEPHDYGVNIYGVGEQQPFNFQITYEVENA</sequence>
<gene>
    <name evidence="1" type="ORF">GCM10011506_04710</name>
</gene>
<evidence type="ECO:0000313" key="2">
    <source>
        <dbReference type="Proteomes" id="UP000636010"/>
    </source>
</evidence>